<sequence>MSQRFLFVILFFSFVCSAQVDEVLKPDRKFEKQTAEKKASIDLYKIISLDNDTTYVDTTLTIQREYKFNYLRKDTFGLLQFLNEGQTYNTLNFGLNQFNPYPEFGFKAKHFNYLEVRDVNYYNVPTPYSDLYFKSVMEQGQNLDAFVSLNTSKNLNFSVGYKGLRSLGKYANQLSSTGNFRFITSYNTTNKRYHLKAHITAQDILNQENGGIVNLSEFEEGENLYRERARLETYFTDAKSLLKGNRFFVDHSFRLSKSNPNSLVLLHQFNFENKFFEFSMSANERFGDSYASTVNNKTRYNRMYNKFGVAYSNAKLGDFQFFADDYKYNYFYYRTVTLADGSIVPNKNNDRINTWGAQYSYQKNSWKGNLLVSNSLTNQSLANIEANVRYTLNDKNTFALKYQNMNKLPDLNYVLYQSDYVAYNWYNTFKNEKINNFEVEAQTQWLDASFQYTVLNDHLFFANQNPVYNEQGIAEQLVVKPFQYDKTINYLSVKASKDVKFWKMGFDNTVLFQQVEQNDPILNVPKFVTRNTLYFSDYYFKKALYIQTGVTLNYFTKYKANDYNPLLGEFYIQNQKEIGDFPMMDFFINAKVRTFRMFLKAEHFNSSFTGFNYYTAPNYPYRDFMVRFGVIWNFFS</sequence>
<keyword evidence="3" id="KW-1185">Reference proteome</keyword>
<dbReference type="STRING" id="1121899.GCA_000430025_00692"/>
<reference evidence="2 3" key="1">
    <citation type="submission" date="2013-09" db="EMBL/GenBank/DDBJ databases">
        <authorList>
            <person name="Zeng Z."/>
            <person name="Chen C."/>
        </authorList>
    </citation>
    <scope>NUCLEOTIDE SEQUENCE [LARGE SCALE GENOMIC DNA]</scope>
    <source>
        <strain evidence="2 3">GH29-5</strain>
    </source>
</reference>
<keyword evidence="1" id="KW-0732">Signal</keyword>
<organism evidence="2 3">
    <name type="scientific">Flavobacterium suncheonense GH29-5 = DSM 17707</name>
    <dbReference type="NCBI Taxonomy" id="1121899"/>
    <lineage>
        <taxon>Bacteria</taxon>
        <taxon>Pseudomonadati</taxon>
        <taxon>Bacteroidota</taxon>
        <taxon>Flavobacteriia</taxon>
        <taxon>Flavobacteriales</taxon>
        <taxon>Flavobacteriaceae</taxon>
        <taxon>Flavobacterium</taxon>
    </lineage>
</organism>
<dbReference type="Proteomes" id="UP000030121">
    <property type="component" value="Unassembled WGS sequence"/>
</dbReference>
<gene>
    <name evidence="2" type="ORF">Q764_10560</name>
</gene>
<dbReference type="RefSeq" id="WP_026979466.1">
    <property type="nucleotide sequence ID" value="NZ_AUCZ01000003.1"/>
</dbReference>
<evidence type="ECO:0000313" key="2">
    <source>
        <dbReference type="EMBL" id="KGO88852.1"/>
    </source>
</evidence>
<protein>
    <recommendedName>
        <fullName evidence="4">Porin</fullName>
    </recommendedName>
</protein>
<feature type="signal peptide" evidence="1">
    <location>
        <begin position="1"/>
        <end position="18"/>
    </location>
</feature>
<dbReference type="InterPro" id="IPR025631">
    <property type="entry name" value="Porin_10"/>
</dbReference>
<proteinExistence type="predicted"/>
<accession>A0A0A2M859</accession>
<dbReference type="eggNOG" id="COG4206">
    <property type="taxonomic scope" value="Bacteria"/>
</dbReference>
<dbReference type="AlphaFoldDB" id="A0A0A2M859"/>
<evidence type="ECO:0000256" key="1">
    <source>
        <dbReference type="SAM" id="SignalP"/>
    </source>
</evidence>
<name>A0A0A2M859_9FLAO</name>
<dbReference type="OrthoDB" id="9812454at2"/>
<dbReference type="EMBL" id="JRLW01000014">
    <property type="protein sequence ID" value="KGO88852.1"/>
    <property type="molecule type" value="Genomic_DNA"/>
</dbReference>
<comment type="caution">
    <text evidence="2">The sequence shown here is derived from an EMBL/GenBank/DDBJ whole genome shotgun (WGS) entry which is preliminary data.</text>
</comment>
<evidence type="ECO:0008006" key="4">
    <source>
        <dbReference type="Google" id="ProtNLM"/>
    </source>
</evidence>
<evidence type="ECO:0000313" key="3">
    <source>
        <dbReference type="Proteomes" id="UP000030121"/>
    </source>
</evidence>
<feature type="chain" id="PRO_5002002964" description="Porin" evidence="1">
    <location>
        <begin position="19"/>
        <end position="636"/>
    </location>
</feature>
<dbReference type="Pfam" id="PF14121">
    <property type="entry name" value="Porin_10"/>
    <property type="match status" value="1"/>
</dbReference>